<dbReference type="RefSeq" id="WP_120762127.1">
    <property type="nucleotide sequence ID" value="NZ_CP032630.1"/>
</dbReference>
<dbReference type="AlphaFoldDB" id="A0A387B7Q4"/>
<evidence type="ECO:0000313" key="1">
    <source>
        <dbReference type="EMBL" id="AYF97778.1"/>
    </source>
</evidence>
<proteinExistence type="predicted"/>
<name>A0A387B7Q4_9MICO</name>
<keyword evidence="2" id="KW-1185">Reference proteome</keyword>
<accession>A0A387B7Q4</accession>
<dbReference type="EMBL" id="CP032630">
    <property type="protein sequence ID" value="AYF97778.1"/>
    <property type="molecule type" value="Genomic_DNA"/>
</dbReference>
<reference evidence="2" key="1">
    <citation type="submission" date="2018-09" db="EMBL/GenBank/DDBJ databases">
        <title>Genome sequencing of strain 2DFWR-13.</title>
        <authorList>
            <person name="Heo J."/>
            <person name="Kim S.-J."/>
            <person name="Kwon S.-W."/>
        </authorList>
    </citation>
    <scope>NUCLEOTIDE SEQUENCE [LARGE SCALE GENOMIC DNA]</scope>
    <source>
        <strain evidence="2">2DFWR-13</strain>
    </source>
</reference>
<dbReference type="KEGG" id="lyd:D7I47_05590"/>
<dbReference type="OrthoDB" id="3818356at2"/>
<protein>
    <submittedName>
        <fullName evidence="1">Uncharacterized protein</fullName>
    </submittedName>
</protein>
<organism evidence="1 2">
    <name type="scientific">Protaetiibacter intestinalis</name>
    <dbReference type="NCBI Taxonomy" id="2419774"/>
    <lineage>
        <taxon>Bacteria</taxon>
        <taxon>Bacillati</taxon>
        <taxon>Actinomycetota</taxon>
        <taxon>Actinomycetes</taxon>
        <taxon>Micrococcales</taxon>
        <taxon>Microbacteriaceae</taxon>
        <taxon>Protaetiibacter</taxon>
    </lineage>
</organism>
<dbReference type="Proteomes" id="UP000278886">
    <property type="component" value="Chromosome"/>
</dbReference>
<sequence>MRIALAWAGAVLVVGGAIAGGVAVANATVFSAASFAEDYLRALAAGRVDEVLALPGVDDEGLDDALLDPAALGTFRFEVRGDTERGGVHAVRVAFGATHLDHEAVLRVERTGSRFLLFPAWGFASSPVTELELGTTGDERLTVGEVPLTIDGGEPVAFAALTPGIYRVGHDSAFLHADPTTVVATGTAQSLTVDVEPNDAFVAAVQEAMEADLDACAAQTVLFPTGCPFGWSIEDRVASEPLWTIAEMPDAEIAASDEIGLWAVPPVHGVAHLSVEVQSIFDGTISTLEEDVPFDANYLIAFDDDRVALIPGY</sequence>
<gene>
    <name evidence="1" type="ORF">D7I47_05590</name>
</gene>
<evidence type="ECO:0000313" key="2">
    <source>
        <dbReference type="Proteomes" id="UP000278886"/>
    </source>
</evidence>